<proteinExistence type="predicted"/>
<dbReference type="PANTHER" id="PTHR42736:SF1">
    <property type="entry name" value="PROTEIN-GLUTAMINE GAMMA-GLUTAMYLTRANSFERASE"/>
    <property type="match status" value="1"/>
</dbReference>
<evidence type="ECO:0000256" key="1">
    <source>
        <dbReference type="SAM" id="MobiDB-lite"/>
    </source>
</evidence>
<name>A0A2V4AQP7_9PSEU</name>
<feature type="compositionally biased region" description="Basic and acidic residues" evidence="1">
    <location>
        <begin position="541"/>
        <end position="555"/>
    </location>
</feature>
<feature type="region of interest" description="Disordered" evidence="1">
    <location>
        <begin position="541"/>
        <end position="571"/>
    </location>
</feature>
<dbReference type="SMART" id="SM00460">
    <property type="entry name" value="TGc"/>
    <property type="match status" value="1"/>
</dbReference>
<dbReference type="InterPro" id="IPR002931">
    <property type="entry name" value="Transglutaminase-like"/>
</dbReference>
<sequence>MERGARLTRLAPVPAALVTLASVVAGLLFAPVFGVWPLVLPLLVPATVSLAIAVAVSRREALVPWRPVLALLGGLLGVVETMLWSTTVAGLPTGSTARALGSGITGSWQLALQSTWPARPDPGLMLFVPLLVLLAGVLGMELLHRWGALPSLAPSFAVLVLSQFYGATTGVAAVLAALAYAAAAGALLVATRPERVSTGRRLSSGLLFATPAVVLAVIGALLGALVLPGDDARYTLRDEQFAPLTASSLTNPLDLLSYRLTHPGVPVFTVDGASAVDRWPVVVLSGFDGVNWTPGSAYRRLGSALAPSPDVTVEVERRTARISGARLDGPWLPSQPSPAAVGGIRPLVEERQGSLLAPDAPRPASYTLSWWEPQVHRDDLVNAAIDRDVAAGTLGGVGQVPDGIAELADRAVPARPTFRTAVALADFLRTEYRLATGQNLPTGHSWAQLREFLLDSKRGTSEQFAAAYVALARMKGIPARLVVGFRTPADRDGGRYTVRNGDALAWPEVAVEGVGWVPLDPSGSAGAAGGVPARGLAAATEEVRRSLPDRDELRDAPVAPEPTPPGSDSGDGWPVPWWVLLAVPAAAVLAWLTGVPLAKALRARGRRRRPGAATVIGAWEEARDALRAHGVPVSPGMTVRDLTTVAVAAQPLGDEATHGLRSLGAAVDVALWSGTEPGPESGTQAWAAVRAVRKGLARRGLRARIRAAVNPAPLRPPR</sequence>
<keyword evidence="5" id="KW-1185">Reference proteome</keyword>
<evidence type="ECO:0000313" key="4">
    <source>
        <dbReference type="EMBL" id="PXY22828.1"/>
    </source>
</evidence>
<feature type="transmembrane region" description="Helical" evidence="2">
    <location>
        <begin position="577"/>
        <end position="598"/>
    </location>
</feature>
<feature type="transmembrane region" description="Helical" evidence="2">
    <location>
        <begin position="146"/>
        <end position="165"/>
    </location>
</feature>
<feature type="transmembrane region" description="Helical" evidence="2">
    <location>
        <begin position="12"/>
        <end position="32"/>
    </location>
</feature>
<dbReference type="Pfam" id="PF11992">
    <property type="entry name" value="TgpA_N"/>
    <property type="match status" value="1"/>
</dbReference>
<reference evidence="4 5" key="1">
    <citation type="submission" date="2016-07" db="EMBL/GenBank/DDBJ databases">
        <title>Draft genome sequence of Prauserella muralis DSM 45305, isolated from a mould-covered wall in an indoor environment.</title>
        <authorList>
            <person name="Ruckert C."/>
            <person name="Albersmeier A."/>
            <person name="Jiang C.-L."/>
            <person name="Jiang Y."/>
            <person name="Kalinowski J."/>
            <person name="Schneider O."/>
            <person name="Winkler A."/>
            <person name="Zotchev S.B."/>
        </authorList>
    </citation>
    <scope>NUCLEOTIDE SEQUENCE [LARGE SCALE GENOMIC DNA]</scope>
    <source>
        <strain evidence="4 5">DSM 45305</strain>
    </source>
</reference>
<organism evidence="4 5">
    <name type="scientific">Prauserella muralis</name>
    <dbReference type="NCBI Taxonomy" id="588067"/>
    <lineage>
        <taxon>Bacteria</taxon>
        <taxon>Bacillati</taxon>
        <taxon>Actinomycetota</taxon>
        <taxon>Actinomycetes</taxon>
        <taxon>Pseudonocardiales</taxon>
        <taxon>Pseudonocardiaceae</taxon>
        <taxon>Prauserella</taxon>
    </lineage>
</organism>
<dbReference type="AlphaFoldDB" id="A0A2V4AQP7"/>
<feature type="transmembrane region" description="Helical" evidence="2">
    <location>
        <begin position="38"/>
        <end position="56"/>
    </location>
</feature>
<keyword evidence="2" id="KW-0812">Transmembrane</keyword>
<keyword evidence="2" id="KW-0472">Membrane</keyword>
<dbReference type="InterPro" id="IPR021878">
    <property type="entry name" value="TgpA_N"/>
</dbReference>
<dbReference type="EMBL" id="MASW01000005">
    <property type="protein sequence ID" value="PXY22828.1"/>
    <property type="molecule type" value="Genomic_DNA"/>
</dbReference>
<dbReference type="InterPro" id="IPR052901">
    <property type="entry name" value="Bact_TGase-like"/>
</dbReference>
<feature type="transmembrane region" description="Helical" evidence="2">
    <location>
        <begin position="171"/>
        <end position="190"/>
    </location>
</feature>
<keyword evidence="2" id="KW-1133">Transmembrane helix</keyword>
<feature type="transmembrane region" description="Helical" evidence="2">
    <location>
        <begin position="122"/>
        <end position="139"/>
    </location>
</feature>
<evidence type="ECO:0000313" key="5">
    <source>
        <dbReference type="Proteomes" id="UP000249915"/>
    </source>
</evidence>
<feature type="transmembrane region" description="Helical" evidence="2">
    <location>
        <begin position="68"/>
        <end position="91"/>
    </location>
</feature>
<dbReference type="Proteomes" id="UP000249915">
    <property type="component" value="Unassembled WGS sequence"/>
</dbReference>
<comment type="caution">
    <text evidence="4">The sequence shown here is derived from an EMBL/GenBank/DDBJ whole genome shotgun (WGS) entry which is preliminary data.</text>
</comment>
<dbReference type="Pfam" id="PF01841">
    <property type="entry name" value="Transglut_core"/>
    <property type="match status" value="1"/>
</dbReference>
<dbReference type="SUPFAM" id="SSF54001">
    <property type="entry name" value="Cysteine proteinases"/>
    <property type="match status" value="1"/>
</dbReference>
<protein>
    <recommendedName>
        <fullName evidence="3">Transglutaminase-like domain-containing protein</fullName>
    </recommendedName>
</protein>
<dbReference type="InterPro" id="IPR038765">
    <property type="entry name" value="Papain-like_cys_pep_sf"/>
</dbReference>
<accession>A0A2V4AQP7</accession>
<dbReference type="Gene3D" id="3.10.620.30">
    <property type="match status" value="1"/>
</dbReference>
<evidence type="ECO:0000256" key="2">
    <source>
        <dbReference type="SAM" id="Phobius"/>
    </source>
</evidence>
<dbReference type="PANTHER" id="PTHR42736">
    <property type="entry name" value="PROTEIN-GLUTAMINE GAMMA-GLUTAMYLTRANSFERASE"/>
    <property type="match status" value="1"/>
</dbReference>
<feature type="domain" description="Transglutaminase-like" evidence="3">
    <location>
        <begin position="453"/>
        <end position="523"/>
    </location>
</feature>
<evidence type="ECO:0000259" key="3">
    <source>
        <dbReference type="SMART" id="SM00460"/>
    </source>
</evidence>
<feature type="transmembrane region" description="Helical" evidence="2">
    <location>
        <begin position="202"/>
        <end position="227"/>
    </location>
</feature>
<gene>
    <name evidence="4" type="ORF">BAY60_23895</name>
</gene>